<keyword evidence="2" id="KW-0472">Membrane</keyword>
<proteinExistence type="predicted"/>
<feature type="region of interest" description="Disordered" evidence="1">
    <location>
        <begin position="228"/>
        <end position="249"/>
    </location>
</feature>
<feature type="signal peptide" evidence="3">
    <location>
        <begin position="1"/>
        <end position="25"/>
    </location>
</feature>
<comment type="caution">
    <text evidence="5">The sequence shown here is derived from an EMBL/GenBank/DDBJ whole genome shotgun (WGS) entry which is preliminary data.</text>
</comment>
<evidence type="ECO:0000313" key="6">
    <source>
        <dbReference type="Proteomes" id="UP000295621"/>
    </source>
</evidence>
<keyword evidence="2" id="KW-1133">Transmembrane helix</keyword>
<dbReference type="RefSeq" id="WP_131981511.1">
    <property type="nucleotide sequence ID" value="NZ_SMKL01000015.1"/>
</dbReference>
<organism evidence="5 6">
    <name type="scientific">Jiangella ureilytica</name>
    <dbReference type="NCBI Taxonomy" id="2530374"/>
    <lineage>
        <taxon>Bacteria</taxon>
        <taxon>Bacillati</taxon>
        <taxon>Actinomycetota</taxon>
        <taxon>Actinomycetes</taxon>
        <taxon>Jiangellales</taxon>
        <taxon>Jiangellaceae</taxon>
        <taxon>Jiangella</taxon>
    </lineage>
</organism>
<dbReference type="EMBL" id="SMKL01000015">
    <property type="protein sequence ID" value="TDC52466.1"/>
    <property type="molecule type" value="Genomic_DNA"/>
</dbReference>
<reference evidence="5 6" key="1">
    <citation type="submission" date="2019-02" db="EMBL/GenBank/DDBJ databases">
        <title>Draft genome sequences of novel Actinobacteria.</title>
        <authorList>
            <person name="Sahin N."/>
            <person name="Ay H."/>
            <person name="Saygin H."/>
        </authorList>
    </citation>
    <scope>NUCLEOTIDE SEQUENCE [LARGE SCALE GENOMIC DNA]</scope>
    <source>
        <strain evidence="5 6">KC603</strain>
    </source>
</reference>
<dbReference type="OrthoDB" id="9783299at2"/>
<keyword evidence="6" id="KW-1185">Reference proteome</keyword>
<protein>
    <submittedName>
        <fullName evidence="5">DUF4397 domain-containing protein</fullName>
    </submittedName>
</protein>
<dbReference type="InterPro" id="IPR025510">
    <property type="entry name" value="DUF4397"/>
</dbReference>
<evidence type="ECO:0000256" key="1">
    <source>
        <dbReference type="SAM" id="MobiDB-lite"/>
    </source>
</evidence>
<sequence length="283" mass="27945">MKRFVASLATAVGVAALVAGTAAGAQGTEEPAAEGWARLAHLSPDTPEVDVSLTGLDGASVLELQDVGYGDVSNYARLPVGTYTAAMRPAGAPPDSEPVITAAVEIQDGVAITVAAVGMNADLSGRILVDDLTPPAAGNARVRLISAAVSSPSVDVSTDTGEVLADDAAFGTATGYSEVAGGRWTLEISSDAGTGSAEVDLAAGSVNTLFVLDVDGELNVIGVVDSTGTPEAPAGGVQTGGRGLAEEPSAPSTAATLALAVLVLAGAGGAGAWVRRRPGRLMR</sequence>
<dbReference type="AlphaFoldDB" id="A0A4R4RSE7"/>
<evidence type="ECO:0000313" key="5">
    <source>
        <dbReference type="EMBL" id="TDC52466.1"/>
    </source>
</evidence>
<feature type="transmembrane region" description="Helical" evidence="2">
    <location>
        <begin position="254"/>
        <end position="274"/>
    </location>
</feature>
<evidence type="ECO:0000259" key="4">
    <source>
        <dbReference type="Pfam" id="PF14344"/>
    </source>
</evidence>
<evidence type="ECO:0000256" key="2">
    <source>
        <dbReference type="SAM" id="Phobius"/>
    </source>
</evidence>
<feature type="chain" id="PRO_5020860098" evidence="3">
    <location>
        <begin position="26"/>
        <end position="283"/>
    </location>
</feature>
<keyword evidence="3" id="KW-0732">Signal</keyword>
<gene>
    <name evidence="5" type="ORF">E1212_09165</name>
</gene>
<name>A0A4R4RSE7_9ACTN</name>
<keyword evidence="2" id="KW-0812">Transmembrane</keyword>
<feature type="domain" description="DUF4397" evidence="4">
    <location>
        <begin position="38"/>
        <end position="156"/>
    </location>
</feature>
<dbReference type="Pfam" id="PF14344">
    <property type="entry name" value="DUF4397"/>
    <property type="match status" value="1"/>
</dbReference>
<evidence type="ECO:0000256" key="3">
    <source>
        <dbReference type="SAM" id="SignalP"/>
    </source>
</evidence>
<dbReference type="Proteomes" id="UP000295621">
    <property type="component" value="Unassembled WGS sequence"/>
</dbReference>
<accession>A0A4R4RSE7</accession>